<dbReference type="AlphaFoldDB" id="A0A2G5SI41"/>
<reference evidence="3" key="1">
    <citation type="submission" date="2017-10" db="EMBL/GenBank/DDBJ databases">
        <title>Rapid genome shrinkage in a self-fertile nematode reveals novel sperm competition proteins.</title>
        <authorList>
            <person name="Yin D."/>
            <person name="Schwarz E.M."/>
            <person name="Thomas C.G."/>
            <person name="Felde R.L."/>
            <person name="Korf I.F."/>
            <person name="Cutter A.D."/>
            <person name="Schartner C.M."/>
            <person name="Ralston E.J."/>
            <person name="Meyer B.J."/>
            <person name="Haag E.S."/>
        </authorList>
    </citation>
    <scope>NUCLEOTIDE SEQUENCE [LARGE SCALE GENOMIC DNA]</scope>
    <source>
        <strain evidence="3">JU1422</strain>
    </source>
</reference>
<dbReference type="Proteomes" id="UP000230233">
    <property type="component" value="Unassembled WGS sequence"/>
</dbReference>
<name>A0A2G5SI41_9PELO</name>
<protein>
    <recommendedName>
        <fullName evidence="1">Mos1 transposase HTH domain-containing protein</fullName>
    </recommendedName>
</protein>
<evidence type="ECO:0000313" key="3">
    <source>
        <dbReference type="Proteomes" id="UP000230233"/>
    </source>
</evidence>
<accession>A0A2G5SI41</accession>
<evidence type="ECO:0000259" key="1">
    <source>
        <dbReference type="Pfam" id="PF17906"/>
    </source>
</evidence>
<gene>
    <name evidence="2" type="ORF">B9Z55_026964</name>
</gene>
<sequence length="383" mass="44625">MPPKLNESSQKDPKIRAGMVLGEFKSRKRIFQCFKNFCNRMGSNFMDYLEFEFWWMRFSAGNLDLDYDRNQDPEYRTITDMPVHVFEKICGNLGDNYQKEYWFTFRHVCKSFRAIEASLFILIIIEYPTTKNRKIGQKLISMITIKLIIPSINMDFRDLAVDDLLSVLASPGGYKLQNLIIFNNIDEEFAQKLSDKFKEIGAKIDVNCVDLYPVDPIAVNKILNLFRSIEEISVVAEYKKRYTQKYLKSIIDKFDGIDALKERVVTIDTVLTHGDVKFLLLSGLKIPKIKVEFNFVESEYAIPVVSNLLKSPHLEYCHVDVSFHGEELGFEEGLKQFRDENHPAIPDLYKYRIPDSDEFFEIKITKNPTFINGIYIERKSNSA</sequence>
<dbReference type="Pfam" id="PF17906">
    <property type="entry name" value="HTH_48"/>
    <property type="match status" value="1"/>
</dbReference>
<keyword evidence="3" id="KW-1185">Reference proteome</keyword>
<feature type="domain" description="Mos1 transposase HTH" evidence="1">
    <location>
        <begin position="21"/>
        <end position="62"/>
    </location>
</feature>
<dbReference type="STRING" id="1611254.A0A2G5SI41"/>
<proteinExistence type="predicted"/>
<comment type="caution">
    <text evidence="2">The sequence shown here is derived from an EMBL/GenBank/DDBJ whole genome shotgun (WGS) entry which is preliminary data.</text>
</comment>
<dbReference type="EMBL" id="PDUG01000007">
    <property type="protein sequence ID" value="PIC14775.1"/>
    <property type="molecule type" value="Genomic_DNA"/>
</dbReference>
<dbReference type="OrthoDB" id="8056713at2759"/>
<organism evidence="2 3">
    <name type="scientific">Caenorhabditis nigoni</name>
    <dbReference type="NCBI Taxonomy" id="1611254"/>
    <lineage>
        <taxon>Eukaryota</taxon>
        <taxon>Metazoa</taxon>
        <taxon>Ecdysozoa</taxon>
        <taxon>Nematoda</taxon>
        <taxon>Chromadorea</taxon>
        <taxon>Rhabditida</taxon>
        <taxon>Rhabditina</taxon>
        <taxon>Rhabditomorpha</taxon>
        <taxon>Rhabditoidea</taxon>
        <taxon>Rhabditidae</taxon>
        <taxon>Peloderinae</taxon>
        <taxon>Caenorhabditis</taxon>
    </lineage>
</organism>
<dbReference type="InterPro" id="IPR041426">
    <property type="entry name" value="Mos1_HTH"/>
</dbReference>
<evidence type="ECO:0000313" key="2">
    <source>
        <dbReference type="EMBL" id="PIC14775.1"/>
    </source>
</evidence>